<comment type="caution">
    <text evidence="1">The sequence shown here is derived from an EMBL/GenBank/DDBJ whole genome shotgun (WGS) entry which is preliminary data.</text>
</comment>
<evidence type="ECO:0000313" key="2">
    <source>
        <dbReference type="Proteomes" id="UP000887013"/>
    </source>
</evidence>
<gene>
    <name evidence="1" type="ORF">NPIL_440341</name>
</gene>
<name>A0A8X6NH36_NEPPI</name>
<proteinExistence type="predicted"/>
<organism evidence="1 2">
    <name type="scientific">Nephila pilipes</name>
    <name type="common">Giant wood spider</name>
    <name type="synonym">Nephila maculata</name>
    <dbReference type="NCBI Taxonomy" id="299642"/>
    <lineage>
        <taxon>Eukaryota</taxon>
        <taxon>Metazoa</taxon>
        <taxon>Ecdysozoa</taxon>
        <taxon>Arthropoda</taxon>
        <taxon>Chelicerata</taxon>
        <taxon>Arachnida</taxon>
        <taxon>Araneae</taxon>
        <taxon>Araneomorphae</taxon>
        <taxon>Entelegynae</taxon>
        <taxon>Araneoidea</taxon>
        <taxon>Nephilidae</taxon>
        <taxon>Nephila</taxon>
    </lineage>
</organism>
<dbReference type="AlphaFoldDB" id="A0A8X6NH36"/>
<evidence type="ECO:0000313" key="1">
    <source>
        <dbReference type="EMBL" id="GFT13048.1"/>
    </source>
</evidence>
<protein>
    <submittedName>
        <fullName evidence="1">Uncharacterized protein</fullName>
    </submittedName>
</protein>
<dbReference type="EMBL" id="BMAW01104193">
    <property type="protein sequence ID" value="GFT13048.1"/>
    <property type="molecule type" value="Genomic_DNA"/>
</dbReference>
<keyword evidence="2" id="KW-1185">Reference proteome</keyword>
<reference evidence="1" key="1">
    <citation type="submission" date="2020-08" db="EMBL/GenBank/DDBJ databases">
        <title>Multicomponent nature underlies the extraordinary mechanical properties of spider dragline silk.</title>
        <authorList>
            <person name="Kono N."/>
            <person name="Nakamura H."/>
            <person name="Mori M."/>
            <person name="Yoshida Y."/>
            <person name="Ohtoshi R."/>
            <person name="Malay A.D."/>
            <person name="Moran D.A.P."/>
            <person name="Tomita M."/>
            <person name="Numata K."/>
            <person name="Arakawa K."/>
        </authorList>
    </citation>
    <scope>NUCLEOTIDE SEQUENCE</scope>
</reference>
<accession>A0A8X6NH36</accession>
<dbReference type="Proteomes" id="UP000887013">
    <property type="component" value="Unassembled WGS sequence"/>
</dbReference>
<sequence>MKSTIRLNTLNNVEFINMLERGFKTLTTLKPKLFPLFHWFPSTERSLRIKSPTRANDAARQQQCLFDDMLKDGVSNPPPPPPLSNLWTPVAPLFTSLHPT</sequence>